<proteinExistence type="predicted"/>
<dbReference type="AlphaFoldDB" id="A0A1J3ENH2"/>
<dbReference type="PANTHER" id="PTHR47150:SF5">
    <property type="entry name" value="OS07G0546750 PROTEIN"/>
    <property type="match status" value="1"/>
</dbReference>
<protein>
    <recommendedName>
        <fullName evidence="2">Nuclease HARBI1</fullName>
    </recommendedName>
</protein>
<gene>
    <name evidence="1" type="ORF">LC_TR2631_c15_g1_i1_g.8843</name>
</gene>
<reference evidence="1" key="1">
    <citation type="submission" date="2016-07" db="EMBL/GenBank/DDBJ databases">
        <title>De novo transcriptome assembly of four accessions of the metal hyperaccumulator plant Noccaea caerulescens.</title>
        <authorList>
            <person name="Blande D."/>
            <person name="Halimaa P."/>
            <person name="Tervahauta A.I."/>
            <person name="Aarts M.G."/>
            <person name="Karenlampi S.O."/>
        </authorList>
    </citation>
    <scope>NUCLEOTIDE SEQUENCE</scope>
</reference>
<dbReference type="PANTHER" id="PTHR47150">
    <property type="entry name" value="OS12G0169200 PROTEIN"/>
    <property type="match status" value="1"/>
</dbReference>
<name>A0A1J3ENH2_NOCCA</name>
<dbReference type="InterPro" id="IPR006912">
    <property type="entry name" value="Harbinger_derived_prot"/>
</dbReference>
<organism evidence="1">
    <name type="scientific">Noccaea caerulescens</name>
    <name type="common">Alpine penny-cress</name>
    <name type="synonym">Thlaspi caerulescens</name>
    <dbReference type="NCBI Taxonomy" id="107243"/>
    <lineage>
        <taxon>Eukaryota</taxon>
        <taxon>Viridiplantae</taxon>
        <taxon>Streptophyta</taxon>
        <taxon>Embryophyta</taxon>
        <taxon>Tracheophyta</taxon>
        <taxon>Spermatophyta</taxon>
        <taxon>Magnoliopsida</taxon>
        <taxon>eudicotyledons</taxon>
        <taxon>Gunneridae</taxon>
        <taxon>Pentapetalae</taxon>
        <taxon>rosids</taxon>
        <taxon>malvids</taxon>
        <taxon>Brassicales</taxon>
        <taxon>Brassicaceae</taxon>
        <taxon>Coluteocarpeae</taxon>
        <taxon>Noccaea</taxon>
    </lineage>
</organism>
<sequence length="168" mass="19352">MSASDGDHQEARDSRKRAFIQRDREEGDLRLWKDYFDESATYPHNLFQRRFKMNTPLFVHIVNRLSNEVPFFRQKKDALGRPCLSALQKCTTAIRLLAYGASADAVDEYLRIGASTARSCLENFVEGIINVFGNEYLRRRTPENLQRLLYIGAERGFPGMIGSIDCMH</sequence>
<evidence type="ECO:0008006" key="2">
    <source>
        <dbReference type="Google" id="ProtNLM"/>
    </source>
</evidence>
<dbReference type="Pfam" id="PF04827">
    <property type="entry name" value="Plant_tran"/>
    <property type="match status" value="1"/>
</dbReference>
<evidence type="ECO:0000313" key="1">
    <source>
        <dbReference type="EMBL" id="JAU33579.1"/>
    </source>
</evidence>
<dbReference type="EMBL" id="GEVK01019253">
    <property type="protein sequence ID" value="JAU33579.1"/>
    <property type="molecule type" value="Transcribed_RNA"/>
</dbReference>
<accession>A0A1J3ENH2</accession>